<name>A0ABT4VFT3_9HELI</name>
<comment type="caution">
    <text evidence="2">The sequence shown here is derived from an EMBL/GenBank/DDBJ whole genome shotgun (WGS) entry which is preliminary data.</text>
</comment>
<gene>
    <name evidence="2" type="ORF">PF021_07900</name>
</gene>
<keyword evidence="3" id="KW-1185">Reference proteome</keyword>
<evidence type="ECO:0000256" key="1">
    <source>
        <dbReference type="SAM" id="SignalP"/>
    </source>
</evidence>
<organism evidence="2 3">
    <name type="scientific">Helicobacter ibis</name>
    <dbReference type="NCBI Taxonomy" id="2962633"/>
    <lineage>
        <taxon>Bacteria</taxon>
        <taxon>Pseudomonadati</taxon>
        <taxon>Campylobacterota</taxon>
        <taxon>Epsilonproteobacteria</taxon>
        <taxon>Campylobacterales</taxon>
        <taxon>Helicobacteraceae</taxon>
        <taxon>Helicobacter</taxon>
    </lineage>
</organism>
<dbReference type="InterPro" id="IPR038483">
    <property type="entry name" value="YcfL-like_sf"/>
</dbReference>
<dbReference type="RefSeq" id="WP_271021946.1">
    <property type="nucleotide sequence ID" value="NZ_JAQHXR010000006.1"/>
</dbReference>
<dbReference type="EMBL" id="JAQHXR010000006">
    <property type="protein sequence ID" value="MDA3969587.1"/>
    <property type="molecule type" value="Genomic_DNA"/>
</dbReference>
<evidence type="ECO:0000313" key="2">
    <source>
        <dbReference type="EMBL" id="MDA3969587.1"/>
    </source>
</evidence>
<dbReference type="InterPro" id="IPR010824">
    <property type="entry name" value="DUF1425"/>
</dbReference>
<feature type="chain" id="PRO_5046940877" evidence="1">
    <location>
        <begin position="18"/>
        <end position="124"/>
    </location>
</feature>
<proteinExistence type="predicted"/>
<evidence type="ECO:0000313" key="3">
    <source>
        <dbReference type="Proteomes" id="UP001210261"/>
    </source>
</evidence>
<dbReference type="PROSITE" id="PS51257">
    <property type="entry name" value="PROKAR_LIPOPROTEIN"/>
    <property type="match status" value="1"/>
</dbReference>
<protein>
    <submittedName>
        <fullName evidence="2">YcfL family protein</fullName>
    </submittedName>
</protein>
<feature type="signal peptide" evidence="1">
    <location>
        <begin position="1"/>
        <end position="17"/>
    </location>
</feature>
<dbReference type="Proteomes" id="UP001210261">
    <property type="component" value="Unassembled WGS sequence"/>
</dbReference>
<accession>A0ABT4VFT3</accession>
<dbReference type="CDD" id="cd09030">
    <property type="entry name" value="DUF1425"/>
    <property type="match status" value="1"/>
</dbReference>
<sequence>MRYVFLLACILFFSACGGVTYTPAPHTKHDRVFIDSSLPKDIVKNLREIKNLNGLLEFDLILRSSTNRDIIYKVTWLDENGLELPNVIDDEYRTIRILANKDKRIKKVAQHKSAKDFKIYIQRK</sequence>
<keyword evidence="1" id="KW-0732">Signal</keyword>
<dbReference type="Pfam" id="PF07233">
    <property type="entry name" value="DUF1425"/>
    <property type="match status" value="1"/>
</dbReference>
<dbReference type="Gene3D" id="2.60.40.3230">
    <property type="match status" value="1"/>
</dbReference>
<reference evidence="2 3" key="1">
    <citation type="submission" date="2023-01" db="EMBL/GenBank/DDBJ databases">
        <title>Description of Helicobacter ibis sp. nov. isolated from faecal droppings of black-faced ibis (Theristicus melanopis).</title>
        <authorList>
            <person name="Lopez-Cantillo M."/>
            <person name="Vidal-Veuthey B."/>
            <person name="Mella A."/>
            <person name="De La Haba R."/>
            <person name="Collado L."/>
        </authorList>
    </citation>
    <scope>NUCLEOTIDE SEQUENCE [LARGE SCALE GENOMIC DNA]</scope>
    <source>
        <strain evidence="2 3">A82</strain>
    </source>
</reference>